<keyword evidence="3" id="KW-1185">Reference proteome</keyword>
<evidence type="ECO:0000313" key="3">
    <source>
        <dbReference type="Proteomes" id="UP000078476"/>
    </source>
</evidence>
<sequence>MIIIYLTVILLGIVYALLAWAWMSQCSVNLSEQLFTSNESDFLMLIVALFAYLGAIRFASYALIDNKSSESKRETLKKFLGCIELPDTIYCILSMIVLYDLSIIWALNASQSFLPELPDSLKVSADYFILIRTLLICGVLISFFYASFLLMKNHLYFYSSRTKTDITGTDNTSNGLADSVSALAKALTELSIDKKHMLSLIAEDSKTNDETKCKIYKYINI</sequence>
<feature type="transmembrane region" description="Helical" evidence="1">
    <location>
        <begin position="42"/>
        <end position="64"/>
    </location>
</feature>
<evidence type="ECO:0000256" key="1">
    <source>
        <dbReference type="SAM" id="Phobius"/>
    </source>
</evidence>
<dbReference type="RefSeq" id="WP_066986859.1">
    <property type="nucleotide sequence ID" value="NZ_LUUI01000150.1"/>
</dbReference>
<keyword evidence="1" id="KW-0812">Transmembrane</keyword>
<comment type="caution">
    <text evidence="2">The sequence shown here is derived from an EMBL/GenBank/DDBJ whole genome shotgun (WGS) entry which is preliminary data.</text>
</comment>
<gene>
    <name evidence="2" type="ORF">A1359_16045</name>
</gene>
<evidence type="ECO:0000313" key="2">
    <source>
        <dbReference type="EMBL" id="OAI10764.1"/>
    </source>
</evidence>
<feature type="transmembrane region" description="Helical" evidence="1">
    <location>
        <begin position="127"/>
        <end position="151"/>
    </location>
</feature>
<dbReference type="Proteomes" id="UP000078476">
    <property type="component" value="Unassembled WGS sequence"/>
</dbReference>
<reference evidence="2 3" key="1">
    <citation type="submission" date="2016-03" db="EMBL/GenBank/DDBJ databases">
        <authorList>
            <person name="Ploux O."/>
        </authorList>
    </citation>
    <scope>NUCLEOTIDE SEQUENCE [LARGE SCALE GENOMIC DNA]</scope>
    <source>
        <strain evidence="2 3">R-45370</strain>
    </source>
</reference>
<proteinExistence type="predicted"/>
<accession>A0A177MZE1</accession>
<dbReference type="EMBL" id="LUUI01000150">
    <property type="protein sequence ID" value="OAI10764.1"/>
    <property type="molecule type" value="Genomic_DNA"/>
</dbReference>
<keyword evidence="1" id="KW-1133">Transmembrane helix</keyword>
<name>A0A177MZE1_9GAMM</name>
<feature type="transmembrane region" description="Helical" evidence="1">
    <location>
        <begin position="5"/>
        <end position="22"/>
    </location>
</feature>
<organism evidence="2 3">
    <name type="scientific">Methylomonas lenta</name>
    <dbReference type="NCBI Taxonomy" id="980561"/>
    <lineage>
        <taxon>Bacteria</taxon>
        <taxon>Pseudomonadati</taxon>
        <taxon>Pseudomonadota</taxon>
        <taxon>Gammaproteobacteria</taxon>
        <taxon>Methylococcales</taxon>
        <taxon>Methylococcaceae</taxon>
        <taxon>Methylomonas</taxon>
    </lineage>
</organism>
<keyword evidence="1" id="KW-0472">Membrane</keyword>
<feature type="transmembrane region" description="Helical" evidence="1">
    <location>
        <begin position="85"/>
        <end position="107"/>
    </location>
</feature>
<dbReference type="AlphaFoldDB" id="A0A177MZE1"/>
<protein>
    <submittedName>
        <fullName evidence="2">Uncharacterized protein</fullName>
    </submittedName>
</protein>